<name>V2WN05_MONRO</name>
<proteinExistence type="predicted"/>
<dbReference type="Proteomes" id="UP000017559">
    <property type="component" value="Unassembled WGS sequence"/>
</dbReference>
<gene>
    <name evidence="2" type="ORF">Moror_5441</name>
</gene>
<accession>V2WN05</accession>
<evidence type="ECO:0000313" key="3">
    <source>
        <dbReference type="Proteomes" id="UP000017559"/>
    </source>
</evidence>
<evidence type="ECO:0000313" key="2">
    <source>
        <dbReference type="EMBL" id="ESK81931.1"/>
    </source>
</evidence>
<feature type="non-terminal residue" evidence="2">
    <location>
        <position position="132"/>
    </location>
</feature>
<keyword evidence="3" id="KW-1185">Reference proteome</keyword>
<feature type="compositionally biased region" description="Polar residues" evidence="1">
    <location>
        <begin position="1"/>
        <end position="12"/>
    </location>
</feature>
<comment type="caution">
    <text evidence="2">The sequence shown here is derived from an EMBL/GenBank/DDBJ whole genome shotgun (WGS) entry which is preliminary data.</text>
</comment>
<dbReference type="OrthoDB" id="3203045at2759"/>
<dbReference type="EMBL" id="AWSO01002157">
    <property type="protein sequence ID" value="ESK81931.1"/>
    <property type="molecule type" value="Genomic_DNA"/>
</dbReference>
<protein>
    <submittedName>
        <fullName evidence="2">Pol-like protein</fullName>
    </submittedName>
</protein>
<organism evidence="2 3">
    <name type="scientific">Moniliophthora roreri (strain MCA 2997)</name>
    <name type="common">Cocoa frosty pod rot fungus</name>
    <name type="synonym">Crinipellis roreri</name>
    <dbReference type="NCBI Taxonomy" id="1381753"/>
    <lineage>
        <taxon>Eukaryota</taxon>
        <taxon>Fungi</taxon>
        <taxon>Dikarya</taxon>
        <taxon>Basidiomycota</taxon>
        <taxon>Agaricomycotina</taxon>
        <taxon>Agaricomycetes</taxon>
        <taxon>Agaricomycetidae</taxon>
        <taxon>Agaricales</taxon>
        <taxon>Marasmiineae</taxon>
        <taxon>Marasmiaceae</taxon>
        <taxon>Moniliophthora</taxon>
    </lineage>
</organism>
<feature type="region of interest" description="Disordered" evidence="1">
    <location>
        <begin position="1"/>
        <end position="27"/>
    </location>
</feature>
<dbReference type="HOGENOM" id="CLU_143912_0_0_1"/>
<dbReference type="AlphaFoldDB" id="V2WN05"/>
<evidence type="ECO:0000256" key="1">
    <source>
        <dbReference type="SAM" id="MobiDB-lite"/>
    </source>
</evidence>
<dbReference type="KEGG" id="mrr:Moror_5441"/>
<reference evidence="2 3" key="1">
    <citation type="journal article" date="2014" name="BMC Genomics">
        <title>Genome and secretome analysis of the hemibiotrophic fungal pathogen, Moniliophthora roreri, which causes frosty pod rot disease of cacao: mechanisms of the biotrophic and necrotrophic phases.</title>
        <authorList>
            <person name="Meinhardt L.W."/>
            <person name="Costa G.G.L."/>
            <person name="Thomazella D.P.T."/>
            <person name="Teixeira P.J.P.L."/>
            <person name="Carazzolle M.F."/>
            <person name="Schuster S.C."/>
            <person name="Carlson J.E."/>
            <person name="Guiltinan M.J."/>
            <person name="Mieczkowski P."/>
            <person name="Farmer A."/>
            <person name="Ramaraj T."/>
            <person name="Crozier J."/>
            <person name="Davis R.E."/>
            <person name="Shao J."/>
            <person name="Melnick R.L."/>
            <person name="Pereira G.A.G."/>
            <person name="Bailey B.A."/>
        </authorList>
    </citation>
    <scope>NUCLEOTIDE SEQUENCE [LARGE SCALE GENOMIC DNA]</scope>
    <source>
        <strain evidence="2 3">MCA 2997</strain>
    </source>
</reference>
<sequence length="132" mass="15319">MPEKQMTQADTLSRQSNEREEEDSDNDNIILLPDHLFIKGVNIELAEEVHKQLGPDDFYKSALDMLLTQGMLPIKSALSNWEIKGDLLFFKERIYVPKDNELRRTIVKEIHKGKGVGHPGQWNMVEQVQRDF</sequence>